<dbReference type="Pfam" id="PF00464">
    <property type="entry name" value="SHMT"/>
    <property type="match status" value="1"/>
</dbReference>
<dbReference type="GO" id="GO:0019264">
    <property type="term" value="P:glycine biosynthetic process from serine"/>
    <property type="evidence" value="ECO:0007669"/>
    <property type="project" value="UniProtKB-UniRule"/>
</dbReference>
<dbReference type="NCBIfam" id="NF000586">
    <property type="entry name" value="PRK00011.1"/>
    <property type="match status" value="1"/>
</dbReference>
<evidence type="ECO:0000256" key="6">
    <source>
        <dbReference type="ARBA" id="ARBA00022563"/>
    </source>
</evidence>
<feature type="binding site" evidence="11">
    <location>
        <begin position="124"/>
        <end position="126"/>
    </location>
    <ligand>
        <name>(6S)-5,6,7,8-tetrahydrofolate</name>
        <dbReference type="ChEBI" id="CHEBI:57453"/>
    </ligand>
</feature>
<evidence type="ECO:0000256" key="4">
    <source>
        <dbReference type="ARBA" id="ARBA00011738"/>
    </source>
</evidence>
<dbReference type="AlphaFoldDB" id="A0A5C0UE90"/>
<dbReference type="InterPro" id="IPR001085">
    <property type="entry name" value="Ser_HO-MeTrfase"/>
</dbReference>
<dbReference type="InterPro" id="IPR015421">
    <property type="entry name" value="PyrdxlP-dep_Trfase_major"/>
</dbReference>
<name>A0A5C0UE90_9PROT</name>
<sequence length="412" mass="45249">MNNFTSHGLSDIEVHTLLAQEYERQNNTVSLIASENLASTQIRHSQSSVFTNKYAEGYPGKRYYGGCEIADKLELLCQERACKLFDAKYANVQPHSGSQANMAVFNALLNPGDTILGMDLSAGGHLSHGSHINFSGKVYKSIAYGLNEKELIDMDQVKRLALEHKPKMIIAGTSAYSKIIDWQLFREIADEIGAIFLADIAHVAGLIAAKQYPNPVNIADVLTSTTHKTLKGPRGGIILTNHENIFKKINKGIFPGIQGGPLMHVIASKAICFHDAISEEYQTYISNVLANNKAICNELSKNFDIVSGGSDTHLCIVKLADCTGKEAEAWLANHGIIVNKNMIPNDTNSPFETSGIRIGTPSCTSRGFGVEECIQLAKYITKIIQNQNQVSETIKQEVISLCKKYPIEQYLD</sequence>
<evidence type="ECO:0000256" key="8">
    <source>
        <dbReference type="ARBA" id="ARBA00022898"/>
    </source>
</evidence>
<evidence type="ECO:0000256" key="7">
    <source>
        <dbReference type="ARBA" id="ARBA00022679"/>
    </source>
</evidence>
<comment type="cofactor">
    <cofactor evidence="1 11 12">
        <name>pyridoxal 5'-phosphate</name>
        <dbReference type="ChEBI" id="CHEBI:597326"/>
    </cofactor>
</comment>
<dbReference type="KEGG" id="cpri:FZC34_00520"/>
<dbReference type="Gene3D" id="3.90.1150.10">
    <property type="entry name" value="Aspartate Aminotransferase, domain 1"/>
    <property type="match status" value="1"/>
</dbReference>
<dbReference type="HAMAP" id="MF_00051">
    <property type="entry name" value="SHMT"/>
    <property type="match status" value="1"/>
</dbReference>
<dbReference type="PANTHER" id="PTHR11680:SF35">
    <property type="entry name" value="SERINE HYDROXYMETHYLTRANSFERASE 1"/>
    <property type="match status" value="1"/>
</dbReference>
<dbReference type="PROSITE" id="PS00096">
    <property type="entry name" value="SHMT"/>
    <property type="match status" value="1"/>
</dbReference>
<comment type="pathway">
    <text evidence="11">Amino-acid biosynthesis; glycine biosynthesis; glycine from L-serine: step 1/1.</text>
</comment>
<evidence type="ECO:0000256" key="12">
    <source>
        <dbReference type="PIRSR" id="PIRSR000412-50"/>
    </source>
</evidence>
<evidence type="ECO:0000256" key="1">
    <source>
        <dbReference type="ARBA" id="ARBA00001933"/>
    </source>
</evidence>
<dbReference type="InterPro" id="IPR015424">
    <property type="entry name" value="PyrdxlP-dep_Trfase"/>
</dbReference>
<feature type="site" description="Plays an important role in substrate specificity" evidence="11">
    <location>
        <position position="227"/>
    </location>
</feature>
<dbReference type="GO" id="GO:0030170">
    <property type="term" value="F:pyridoxal phosphate binding"/>
    <property type="evidence" value="ECO:0007669"/>
    <property type="project" value="UniProtKB-UniRule"/>
</dbReference>
<dbReference type="Proteomes" id="UP000325004">
    <property type="component" value="Chromosome"/>
</dbReference>
<dbReference type="InterPro" id="IPR015422">
    <property type="entry name" value="PyrdxlP-dep_Trfase_small"/>
</dbReference>
<evidence type="ECO:0000256" key="2">
    <source>
        <dbReference type="ARBA" id="ARBA00004496"/>
    </source>
</evidence>
<dbReference type="PANTHER" id="PTHR11680">
    <property type="entry name" value="SERINE HYDROXYMETHYLTRANSFERASE"/>
    <property type="match status" value="1"/>
</dbReference>
<dbReference type="FunFam" id="3.40.640.10:FF:000001">
    <property type="entry name" value="Serine hydroxymethyltransferase"/>
    <property type="match status" value="1"/>
</dbReference>
<comment type="similarity">
    <text evidence="3 11">Belongs to the SHMT family.</text>
</comment>
<comment type="catalytic activity">
    <reaction evidence="11">
        <text>(6R)-5,10-methylene-5,6,7,8-tetrahydrofolate + glycine + H2O = (6S)-5,6,7,8-tetrahydrofolate + L-serine</text>
        <dbReference type="Rhea" id="RHEA:15481"/>
        <dbReference type="ChEBI" id="CHEBI:15377"/>
        <dbReference type="ChEBI" id="CHEBI:15636"/>
        <dbReference type="ChEBI" id="CHEBI:33384"/>
        <dbReference type="ChEBI" id="CHEBI:57305"/>
        <dbReference type="ChEBI" id="CHEBI:57453"/>
        <dbReference type="EC" id="2.1.2.1"/>
    </reaction>
</comment>
<feature type="binding site" evidence="11">
    <location>
        <position position="120"/>
    </location>
    <ligand>
        <name>(6S)-5,6,7,8-tetrahydrofolate</name>
        <dbReference type="ChEBI" id="CHEBI:57453"/>
    </ligand>
</feature>
<dbReference type="PIRSF" id="PIRSF000412">
    <property type="entry name" value="SHMT"/>
    <property type="match status" value="1"/>
</dbReference>
<feature type="domain" description="Serine hydroxymethyltransferase-like" evidence="13">
    <location>
        <begin position="10"/>
        <end position="380"/>
    </location>
</feature>
<comment type="function">
    <text evidence="10">Catalyzes the reversible interconversion of alpha-methyl-L-serine to D-alanine with tetrahydrofolate (THF) serving as the one-carbon carrier. Cannot use alpha-methyl-D-serine, L-serine, D-serine or L-alanine.</text>
</comment>
<feature type="binding site" evidence="11">
    <location>
        <begin position="349"/>
        <end position="351"/>
    </location>
    <ligand>
        <name>(6S)-5,6,7,8-tetrahydrofolate</name>
        <dbReference type="ChEBI" id="CHEBI:57453"/>
    </ligand>
</feature>
<evidence type="ECO:0000256" key="11">
    <source>
        <dbReference type="HAMAP-Rule" id="MF_00051"/>
    </source>
</evidence>
<evidence type="ECO:0000259" key="13">
    <source>
        <dbReference type="Pfam" id="PF00464"/>
    </source>
</evidence>
<keyword evidence="15" id="KW-1185">Reference proteome</keyword>
<keyword evidence="5 11" id="KW-0963">Cytoplasm</keyword>
<dbReference type="GO" id="GO:0008168">
    <property type="term" value="F:methyltransferase activity"/>
    <property type="evidence" value="ECO:0007669"/>
    <property type="project" value="UniProtKB-KW"/>
</dbReference>
<protein>
    <recommendedName>
        <fullName evidence="11">Serine hydroxymethyltransferase</fullName>
        <shortName evidence="11">SHMT</shortName>
        <shortName evidence="11">Serine methylase</shortName>
        <ecNumber evidence="11">2.1.2.1</ecNumber>
    </recommendedName>
</protein>
<keyword evidence="14" id="KW-0489">Methyltransferase</keyword>
<keyword evidence="11" id="KW-0028">Amino-acid biosynthesis</keyword>
<accession>A0A5C0UE90</accession>
<evidence type="ECO:0000313" key="14">
    <source>
        <dbReference type="EMBL" id="QEK38405.1"/>
    </source>
</evidence>
<dbReference type="CDD" id="cd00378">
    <property type="entry name" value="SHMT"/>
    <property type="match status" value="1"/>
</dbReference>
<organism evidence="14 15">
    <name type="scientific">Candidatus Cytomitobacter primus</name>
    <dbReference type="NCBI Taxonomy" id="2066024"/>
    <lineage>
        <taxon>Bacteria</taxon>
        <taxon>Pseudomonadati</taxon>
        <taxon>Pseudomonadota</taxon>
        <taxon>Alphaproteobacteria</taxon>
        <taxon>Holosporales</taxon>
        <taxon>Holosporaceae</taxon>
        <taxon>Candidatus Cytomitobacter</taxon>
    </lineage>
</organism>
<dbReference type="RefSeq" id="WP_148971521.1">
    <property type="nucleotide sequence ID" value="NZ_CP043316.1"/>
</dbReference>
<feature type="binding site" evidence="11">
    <location>
        <position position="243"/>
    </location>
    <ligand>
        <name>(6S)-5,6,7,8-tetrahydrofolate</name>
        <dbReference type="ChEBI" id="CHEBI:57453"/>
    </ligand>
</feature>
<dbReference type="InterPro" id="IPR049943">
    <property type="entry name" value="Ser_HO-MeTrfase-like"/>
</dbReference>
<keyword evidence="7 11" id="KW-0808">Transferase</keyword>
<dbReference type="GO" id="GO:0032259">
    <property type="term" value="P:methylation"/>
    <property type="evidence" value="ECO:0007669"/>
    <property type="project" value="UniProtKB-KW"/>
</dbReference>
<evidence type="ECO:0000256" key="5">
    <source>
        <dbReference type="ARBA" id="ARBA00022490"/>
    </source>
</evidence>
<dbReference type="EC" id="2.1.2.1" evidence="11"/>
<evidence type="ECO:0000256" key="10">
    <source>
        <dbReference type="ARBA" id="ARBA00057572"/>
    </source>
</evidence>
<dbReference type="Gene3D" id="3.40.640.10">
    <property type="entry name" value="Type I PLP-dependent aspartate aminotransferase-like (Major domain)"/>
    <property type="match status" value="1"/>
</dbReference>
<dbReference type="GO" id="GO:0035999">
    <property type="term" value="P:tetrahydrofolate interconversion"/>
    <property type="evidence" value="ECO:0007669"/>
    <property type="project" value="UniProtKB-UniRule"/>
</dbReference>
<dbReference type="EMBL" id="CP043316">
    <property type="protein sequence ID" value="QEK38405.1"/>
    <property type="molecule type" value="Genomic_DNA"/>
</dbReference>
<evidence type="ECO:0000313" key="15">
    <source>
        <dbReference type="Proteomes" id="UP000325004"/>
    </source>
</evidence>
<comment type="catalytic activity">
    <reaction evidence="9">
        <text>(6R)-5,10-methylene-5,6,7,8-tetrahydrofolate + D-alanine + H2O = 2-methylserine + (6S)-5,6,7,8-tetrahydrofolate</text>
        <dbReference type="Rhea" id="RHEA:10064"/>
        <dbReference type="ChEBI" id="CHEBI:15377"/>
        <dbReference type="ChEBI" id="CHEBI:15636"/>
        <dbReference type="ChEBI" id="CHEBI:57416"/>
        <dbReference type="ChEBI" id="CHEBI:57453"/>
        <dbReference type="ChEBI" id="CHEBI:58275"/>
        <dbReference type="EC" id="2.1.2.7"/>
    </reaction>
</comment>
<keyword evidence="6 11" id="KW-0554">One-carbon metabolism</keyword>
<dbReference type="SUPFAM" id="SSF53383">
    <property type="entry name" value="PLP-dependent transferases"/>
    <property type="match status" value="1"/>
</dbReference>
<evidence type="ECO:0000256" key="3">
    <source>
        <dbReference type="ARBA" id="ARBA00006376"/>
    </source>
</evidence>
<feature type="modified residue" description="N6-(pyridoxal phosphate)lysine" evidence="11 12">
    <location>
        <position position="228"/>
    </location>
</feature>
<evidence type="ECO:0000256" key="9">
    <source>
        <dbReference type="ARBA" id="ARBA00051216"/>
    </source>
</evidence>
<dbReference type="OrthoDB" id="9803846at2"/>
<dbReference type="GO" id="GO:0005829">
    <property type="term" value="C:cytosol"/>
    <property type="evidence" value="ECO:0007669"/>
    <property type="project" value="TreeGrafter"/>
</dbReference>
<comment type="subunit">
    <text evidence="4 11">Homodimer.</text>
</comment>
<comment type="pathway">
    <text evidence="11">One-carbon metabolism; tetrahydrofolate interconversion.</text>
</comment>
<dbReference type="GO" id="GO:0004372">
    <property type="term" value="F:glycine hydroxymethyltransferase activity"/>
    <property type="evidence" value="ECO:0007669"/>
    <property type="project" value="UniProtKB-UniRule"/>
</dbReference>
<dbReference type="UniPathway" id="UPA00288">
    <property type="reaction ID" value="UER01023"/>
</dbReference>
<dbReference type="GO" id="GO:0050413">
    <property type="term" value="F:D-alanine 2-hydroxymethyltransferase activity"/>
    <property type="evidence" value="ECO:0007669"/>
    <property type="project" value="UniProtKB-EC"/>
</dbReference>
<dbReference type="UniPathway" id="UPA00193"/>
<gene>
    <name evidence="11" type="primary">glyA</name>
    <name evidence="14" type="ORF">FZC34_00520</name>
</gene>
<comment type="subcellular location">
    <subcellularLocation>
        <location evidence="2 11">Cytoplasm</location>
    </subcellularLocation>
</comment>
<dbReference type="InterPro" id="IPR019798">
    <property type="entry name" value="Ser_HO-MeTrfase_PLP_BS"/>
</dbReference>
<comment type="function">
    <text evidence="11">Catalyzes the reversible interconversion of serine and glycine with tetrahydrofolate (THF) serving as the one-carbon carrier. This reaction serves as the major source of one-carbon groups required for the biosynthesis of purines, thymidylate, methionine, and other important biomolecules. Also exhibits THF-independent aldolase activity toward beta-hydroxyamino acids, producing glycine and aldehydes, via a retro-aldol mechanism.</text>
</comment>
<dbReference type="InterPro" id="IPR039429">
    <property type="entry name" value="SHMT-like_dom"/>
</dbReference>
<proteinExistence type="inferred from homology"/>
<reference evidence="14 15" key="1">
    <citation type="submission" date="2019-08" db="EMBL/GenBank/DDBJ databases">
        <title>Highly reduced genomes of protist endosymbionts show evolutionary convergence.</title>
        <authorList>
            <person name="George E."/>
            <person name="Husnik F."/>
            <person name="Tashyreva D."/>
            <person name="Prokopchuk G."/>
            <person name="Horak A."/>
            <person name="Kwong W.K."/>
            <person name="Lukes J."/>
            <person name="Keeling P.J."/>
        </authorList>
    </citation>
    <scope>NUCLEOTIDE SEQUENCE [LARGE SCALE GENOMIC DNA]</scope>
    <source>
        <strain evidence="14">1604LC</strain>
    </source>
</reference>
<keyword evidence="8 11" id="KW-0663">Pyridoxal phosphate</keyword>